<dbReference type="Pfam" id="PF04674">
    <property type="entry name" value="Phi_1"/>
    <property type="match status" value="1"/>
</dbReference>
<dbReference type="GO" id="GO:0048046">
    <property type="term" value="C:apoplast"/>
    <property type="evidence" value="ECO:0007669"/>
    <property type="project" value="UniProtKB-SubCell"/>
</dbReference>
<dbReference type="PANTHER" id="PTHR31279">
    <property type="entry name" value="PROTEIN EXORDIUM-LIKE 5"/>
    <property type="match status" value="1"/>
</dbReference>
<evidence type="ECO:0000256" key="2">
    <source>
        <dbReference type="ARBA" id="ARBA00022523"/>
    </source>
</evidence>
<proteinExistence type="inferred from homology"/>
<evidence type="ECO:0000256" key="3">
    <source>
        <dbReference type="ARBA" id="ARBA00022525"/>
    </source>
</evidence>
<keyword evidence="3" id="KW-0964">Secreted</keyword>
<evidence type="ECO:0000256" key="4">
    <source>
        <dbReference type="ARBA" id="ARBA00022729"/>
    </source>
</evidence>
<organism evidence="6 7">
    <name type="scientific">Escallonia rubra</name>
    <dbReference type="NCBI Taxonomy" id="112253"/>
    <lineage>
        <taxon>Eukaryota</taxon>
        <taxon>Viridiplantae</taxon>
        <taxon>Streptophyta</taxon>
        <taxon>Embryophyta</taxon>
        <taxon>Tracheophyta</taxon>
        <taxon>Spermatophyta</taxon>
        <taxon>Magnoliopsida</taxon>
        <taxon>eudicotyledons</taxon>
        <taxon>Gunneridae</taxon>
        <taxon>Pentapetalae</taxon>
        <taxon>asterids</taxon>
        <taxon>campanulids</taxon>
        <taxon>Escalloniales</taxon>
        <taxon>Escalloniaceae</taxon>
        <taxon>Escallonia</taxon>
    </lineage>
</organism>
<evidence type="ECO:0000256" key="5">
    <source>
        <dbReference type="ARBA" id="ARBA00023591"/>
    </source>
</evidence>
<reference evidence="6" key="1">
    <citation type="submission" date="2022-12" db="EMBL/GenBank/DDBJ databases">
        <title>Draft genome assemblies for two species of Escallonia (Escalloniales).</title>
        <authorList>
            <person name="Chanderbali A."/>
            <person name="Dervinis C."/>
            <person name="Anghel I."/>
            <person name="Soltis D."/>
            <person name="Soltis P."/>
            <person name="Zapata F."/>
        </authorList>
    </citation>
    <scope>NUCLEOTIDE SEQUENCE</scope>
    <source>
        <strain evidence="6">UCBG92.1500</strain>
        <tissue evidence="6">Leaf</tissue>
    </source>
</reference>
<dbReference type="Proteomes" id="UP001187471">
    <property type="component" value="Unassembled WGS sequence"/>
</dbReference>
<keyword evidence="4" id="KW-0732">Signal</keyword>
<gene>
    <name evidence="6" type="ORF">RJ640_003909</name>
</gene>
<name>A0AA88UC18_9ASTE</name>
<sequence length="81" mass="9118">MGNIPITNNQNLPTHQFLPMFTQVISRHVYGSGGGGGFVGEVYKDSWGDGYNVNGVKKMRFLVQWVWNPVKRRCFGPNAMD</sequence>
<evidence type="ECO:0000256" key="1">
    <source>
        <dbReference type="ARBA" id="ARBA00004271"/>
    </source>
</evidence>
<keyword evidence="2" id="KW-0052">Apoplast</keyword>
<evidence type="ECO:0000313" key="6">
    <source>
        <dbReference type="EMBL" id="KAK2978750.1"/>
    </source>
</evidence>
<keyword evidence="7" id="KW-1185">Reference proteome</keyword>
<dbReference type="EMBL" id="JAVXUO010001836">
    <property type="protein sequence ID" value="KAK2978750.1"/>
    <property type="molecule type" value="Genomic_DNA"/>
</dbReference>
<dbReference type="AlphaFoldDB" id="A0AA88UC18"/>
<comment type="similarity">
    <text evidence="5">Belongs to the EXORDIUM family.</text>
</comment>
<protein>
    <submittedName>
        <fullName evidence="6">Uncharacterized protein</fullName>
    </submittedName>
</protein>
<evidence type="ECO:0000313" key="7">
    <source>
        <dbReference type="Proteomes" id="UP001187471"/>
    </source>
</evidence>
<dbReference type="InterPro" id="IPR006766">
    <property type="entry name" value="EXORDIUM-like"/>
</dbReference>
<comment type="caution">
    <text evidence="6">The sequence shown here is derived from an EMBL/GenBank/DDBJ whole genome shotgun (WGS) entry which is preliminary data.</text>
</comment>
<accession>A0AA88UC18</accession>
<dbReference type="PANTHER" id="PTHR31279:SF18">
    <property type="entry name" value="PROTEIN EXORDIUM-LIKE 7"/>
    <property type="match status" value="1"/>
</dbReference>
<comment type="subcellular location">
    <subcellularLocation>
        <location evidence="1">Secreted</location>
        <location evidence="1">Extracellular space</location>
        <location evidence="1">Apoplast</location>
    </subcellularLocation>
</comment>